<dbReference type="AlphaFoldDB" id="A0A4Y8KTV8"/>
<evidence type="ECO:0000313" key="2">
    <source>
        <dbReference type="Proteomes" id="UP000297861"/>
    </source>
</evidence>
<dbReference type="OrthoDB" id="796548at2"/>
<evidence type="ECO:0000313" key="1">
    <source>
        <dbReference type="EMBL" id="TFD92598.1"/>
    </source>
</evidence>
<name>A0A4Y8KTV8_9BACT</name>
<accession>A0A4Y8KTV8</accession>
<dbReference type="Proteomes" id="UP000297861">
    <property type="component" value="Unassembled WGS sequence"/>
</dbReference>
<sequence>MISERLKQYIEYKDISYYSIEQNVGVANGTIAKAVKANKNIGSQIIESIIKVCPDLNPAWLIAGEGDMIRENTPIIPKEIKPLKEFDLTEYIRSKDEKIEQQSIEIGMLKKEIEYLKKK</sequence>
<dbReference type="EMBL" id="SOML01000017">
    <property type="protein sequence ID" value="TFD92598.1"/>
    <property type="molecule type" value="Genomic_DNA"/>
</dbReference>
<protein>
    <recommendedName>
        <fullName evidence="3">XRE family transcriptional regulator</fullName>
    </recommendedName>
</protein>
<keyword evidence="2" id="KW-1185">Reference proteome</keyword>
<comment type="caution">
    <text evidence="1">The sequence shown here is derived from an EMBL/GenBank/DDBJ whole genome shotgun (WGS) entry which is preliminary data.</text>
</comment>
<evidence type="ECO:0008006" key="3">
    <source>
        <dbReference type="Google" id="ProtNLM"/>
    </source>
</evidence>
<dbReference type="RefSeq" id="WP_134437555.1">
    <property type="nucleotide sequence ID" value="NZ_SOML01000017.1"/>
</dbReference>
<organism evidence="1 2">
    <name type="scientific">Dysgonomonas capnocytophagoides</name>
    <dbReference type="NCBI Taxonomy" id="45254"/>
    <lineage>
        <taxon>Bacteria</taxon>
        <taxon>Pseudomonadati</taxon>
        <taxon>Bacteroidota</taxon>
        <taxon>Bacteroidia</taxon>
        <taxon>Bacteroidales</taxon>
        <taxon>Dysgonomonadaceae</taxon>
        <taxon>Dysgonomonas</taxon>
    </lineage>
</organism>
<gene>
    <name evidence="1" type="ORF">E2605_18740</name>
</gene>
<reference evidence="1 2" key="1">
    <citation type="submission" date="2019-03" db="EMBL/GenBank/DDBJ databases">
        <title>San Antonio Military Medical Center submission to MRSN (WRAIR), pending publication.</title>
        <authorList>
            <person name="Blyth D.M."/>
            <person name="Mccarthy S.L."/>
            <person name="Schall S.E."/>
            <person name="Stam J.A."/>
            <person name="Ong A.C."/>
            <person name="Mcgann P.T."/>
        </authorList>
    </citation>
    <scope>NUCLEOTIDE SEQUENCE [LARGE SCALE GENOMIC DNA]</scope>
    <source>
        <strain evidence="1 2">MRSN571793</strain>
    </source>
</reference>
<proteinExistence type="predicted"/>